<accession>A0A0A1UYV5</accession>
<dbReference type="OrthoDB" id="276546at2759"/>
<dbReference type="InterPro" id="IPR045247">
    <property type="entry name" value="Oye-like"/>
</dbReference>
<sequence>MTNLFKPIKVGRARLSHRIAMSPMTRLRSDDGHVPLPMVTDYYSQRTAVPGSLAITEGTYISAKAGGYDSAPGIYSSEQIAAWKKVTDAVHANKSYIFLQLWAQGRTAEVDVLKREGPFDLTSSSDIPMGEDAASPRPLTEEEIYSFVEDHAQAAKNAIEAGFDGVEIHGANGYLIDQFTQDTANKRTDQWGGSIENRARFALEVTKAVVAAVGADRTGIRLSPWSSFQGMRMDDPIPQFTYLAGKLKDFGLAYVHLIESRSGADAAAKPTDSLDFFFNEYNKASPILVAGGYDSTLAKEAVDSKYHDYDTVVVFGRPYISTPDLPFRVKEGLAFNKYDRSTFYLARSDKGYIDYSFSDQFNQVGAKA</sequence>
<dbReference type="EMBL" id="JELW01000005">
    <property type="protein sequence ID" value="EXV02526.1"/>
    <property type="molecule type" value="Genomic_DNA"/>
</dbReference>
<evidence type="ECO:0000259" key="2">
    <source>
        <dbReference type="Pfam" id="PF00724"/>
    </source>
</evidence>
<dbReference type="FunFam" id="3.20.20.70:FF:000138">
    <property type="entry name" value="NADPH dehydrogenase 1"/>
    <property type="match status" value="1"/>
</dbReference>
<dbReference type="PANTHER" id="PTHR22893:SF91">
    <property type="entry name" value="NADPH DEHYDROGENASE 2-RELATED"/>
    <property type="match status" value="1"/>
</dbReference>
<keyword evidence="1" id="KW-0285">Flavoprotein</keyword>
<evidence type="ECO:0000313" key="4">
    <source>
        <dbReference type="Proteomes" id="UP000030151"/>
    </source>
</evidence>
<dbReference type="CDD" id="cd02933">
    <property type="entry name" value="OYE_like_FMN"/>
    <property type="match status" value="1"/>
</dbReference>
<dbReference type="InterPro" id="IPR001155">
    <property type="entry name" value="OxRdtase_FMN_N"/>
</dbReference>
<dbReference type="eggNOG" id="KOG0134">
    <property type="taxonomic scope" value="Eukaryota"/>
</dbReference>
<dbReference type="Pfam" id="PF00724">
    <property type="entry name" value="Oxidored_FMN"/>
    <property type="match status" value="1"/>
</dbReference>
<organism evidence="3 4">
    <name type="scientific">Metarhizium robertsii</name>
    <dbReference type="NCBI Taxonomy" id="568076"/>
    <lineage>
        <taxon>Eukaryota</taxon>
        <taxon>Fungi</taxon>
        <taxon>Dikarya</taxon>
        <taxon>Ascomycota</taxon>
        <taxon>Pezizomycotina</taxon>
        <taxon>Sordariomycetes</taxon>
        <taxon>Hypocreomycetidae</taxon>
        <taxon>Hypocreales</taxon>
        <taxon>Clavicipitaceae</taxon>
        <taxon>Metarhizium</taxon>
    </lineage>
</organism>
<proteinExistence type="predicted"/>
<dbReference type="PANTHER" id="PTHR22893">
    <property type="entry name" value="NADH OXIDOREDUCTASE-RELATED"/>
    <property type="match status" value="1"/>
</dbReference>
<dbReference type="GO" id="GO:0010181">
    <property type="term" value="F:FMN binding"/>
    <property type="evidence" value="ECO:0007669"/>
    <property type="project" value="InterPro"/>
</dbReference>
<reference evidence="3 4" key="1">
    <citation type="submission" date="2014-02" db="EMBL/GenBank/DDBJ databases">
        <title>The genome sequence of the entomopathogenic fungus Metarhizium robertsii ARSEF 2575.</title>
        <authorList>
            <person name="Giuliano Garisto Donzelli B."/>
            <person name="Roe B.A."/>
            <person name="Macmil S.L."/>
            <person name="Krasnoff S.B."/>
            <person name="Gibson D.M."/>
        </authorList>
    </citation>
    <scope>NUCLEOTIDE SEQUENCE [LARGE SCALE GENOMIC DNA]</scope>
    <source>
        <strain evidence="3 4">ARSEF 2575</strain>
    </source>
</reference>
<dbReference type="SUPFAM" id="SSF51395">
    <property type="entry name" value="FMN-linked oxidoreductases"/>
    <property type="match status" value="1"/>
</dbReference>
<evidence type="ECO:0000313" key="3">
    <source>
        <dbReference type="EMBL" id="EXV02526.1"/>
    </source>
</evidence>
<dbReference type="GO" id="GO:0003959">
    <property type="term" value="F:NADPH dehydrogenase activity"/>
    <property type="evidence" value="ECO:0007669"/>
    <property type="project" value="TreeGrafter"/>
</dbReference>
<dbReference type="HOGENOM" id="CLU_012153_0_0_1"/>
<dbReference type="Proteomes" id="UP000030151">
    <property type="component" value="Unassembled WGS sequence"/>
</dbReference>
<dbReference type="InterPro" id="IPR013785">
    <property type="entry name" value="Aldolase_TIM"/>
</dbReference>
<gene>
    <name evidence="3" type="ORF">X797_004658</name>
</gene>
<protein>
    <submittedName>
        <fullName evidence="3">NADH:flavin oxidoreductase</fullName>
    </submittedName>
</protein>
<dbReference type="AlphaFoldDB" id="A0A0A1UYV5"/>
<feature type="domain" description="NADH:flavin oxidoreductase/NADH oxidase N-terminal" evidence="2">
    <location>
        <begin position="3"/>
        <end position="334"/>
    </location>
</feature>
<name>A0A0A1UYV5_9HYPO</name>
<evidence type="ECO:0000256" key="1">
    <source>
        <dbReference type="ARBA" id="ARBA00022630"/>
    </source>
</evidence>
<comment type="caution">
    <text evidence="3">The sequence shown here is derived from an EMBL/GenBank/DDBJ whole genome shotgun (WGS) entry which is preliminary data.</text>
</comment>
<dbReference type="Gene3D" id="3.20.20.70">
    <property type="entry name" value="Aldolase class I"/>
    <property type="match status" value="1"/>
</dbReference>